<dbReference type="PROSITE" id="PS50026">
    <property type="entry name" value="EGF_3"/>
    <property type="match status" value="1"/>
</dbReference>
<dbReference type="PROSITE" id="PS01186">
    <property type="entry name" value="EGF_2"/>
    <property type="match status" value="1"/>
</dbReference>
<dbReference type="SMART" id="SM00603">
    <property type="entry name" value="LCCL"/>
    <property type="match status" value="13"/>
</dbReference>
<sequence length="1627" mass="170084">MGSAGTLILLGAVCGLAAGGPVHVVHVRQAATPIQCNTESRNMDGDTYTVTCPSGCASNGKTVWGTDVYTDDSSICRAAIHAGRISDSGGDVTVYKLPGEGSYSGTTQNGVQTAPYGAWGGSFAFSSGQPEEQAPAVDPGLEYIDCNTQSRQMDGDSFTVMCPADCASAGSNVWGSAIYTDDSSICRAAINDGRIPTNGGEVTVYKLPGQDSYQDSDQHGVATFPYGAWSGSFAFSQNPSDEAQESAAEPAAYPADCNTQSRNVDGESFTASCPAGCAAIGATVWGSAVYTDDSGLCRAAIHDGRITDAGGEVTVYKQPGQDAYAASDQNGILTVAYGTWGGSFAFTADIPQQAPAEPTPAPGPPMVDCNTEPRQLDGESTTVQCPDGCLESGSTVWGFVIYTDDSSLCRAAIHDGRIPAEGGEVTLYKLSGQESYLAAEQHGITTREYGSWSGSFAFSSDPVVPEVEERAAVVDCNTQSRDMDGDSYTVVCPAGCETGATVWGLVIYTDDSSICRAAIHDGRITNSGGEFTVYKIPGQDSYLSSEQNGVQTLTYSSWGGSFAFTPDPAVPQQNVPQEEPAQGSIDCSTEPRQLDGDVLTVTCPAGCLAGAETVWGTVIYTDDSSICRAAIHDGKITDSGGELTVYKLPGQDSYLGTQQNGIITAGYGTWGGSFAFTSEPVVPQEPIEEPVVPEAPSQDTVTCHTQSRDMDGDSFTANCPSGCTAIGGTVWGKAIYTDDSSICRAAIHDGRIPASGGEVEVFKHPGQESYEGSDQNDIQTLGYGSWGGSFAFTADIPQQAPPQPTPASGPPTVDCNTEPRQLDGDNVTVECPDGCLETGGVVWGFVIYTDDSSLCRAAIHDGRIPAGGGEVTLYKLPGQESYLAAEQHGIATREYGSWGGSFAFSTNPVVPEAEERADIVDCNTQSRDRDGDSYTVVCPAGCDSGATVWGAVIYTDDSSICRAAIHDGQITNSGGEITVYKIPGQDSYLGSEQNGIQTLQYSSWGGSFAFSPDPVMPQQGEGEHEEPVQGAIDCHTEPRQLDGDTLTVTCPAGCLAGASTVWGLVIYTDDSSICGAAIHDGRLTDNGGEVTLYKLPGQESYLGSEQNGMQTNPYGSWGGSFAFTPEPIVPEQEPAQETVTCHTQSRDMTGESYTVNCPAGCAEMGGTVWGKVIYTDDSSICRAAIHDGQIPAAGGEVTGYKLPGQESYQGSDQNGIQTLGYGSWGGSFAFTADPVIPPEEQSEPQEPGATPSADCNTESRQLDGDIVAVTCPDGCKQTGGSVWGTVVYTDDSSICRAAIHDGRIEETGGEVTIYKLPGRDAYLSSGKNGITTTAYGSWGGSFAFSENPVIPEEQPSEDTVTCSTEARDMQGESFTIDCPADCASTGSTIWGDGIYTDDSSICRAAIHAGMIGDSGGEVTVYMLGGQDSYEGSEANGVSSLHYGSWGGSFGFTSGNEEGGQEGEGSEGSEFTCSVSCENGGVCIAQDKCECPVGFTGDHCESESRAGPNDGRQGNTWTLSNMTCMCYFDYSRADCGCCVPGGCQCTNEHPNLCVQCGYGHLCGVLDDEVAIDGWTLSETGCACPWGEPGNTDCACCRNRGCLCDQAHPNRCTQCGRPYDCGLTGIGWP</sequence>
<dbReference type="Gene3D" id="2.10.25.10">
    <property type="entry name" value="Laminin"/>
    <property type="match status" value="1"/>
</dbReference>
<evidence type="ECO:0000313" key="7">
    <source>
        <dbReference type="Proteomes" id="UP000838412"/>
    </source>
</evidence>
<feature type="domain" description="EGF-like" evidence="4">
    <location>
        <begin position="1468"/>
        <end position="1500"/>
    </location>
</feature>
<feature type="domain" description="LCCL" evidence="5">
    <location>
        <begin position="140"/>
        <end position="233"/>
    </location>
</feature>
<dbReference type="SUPFAM" id="SSF69848">
    <property type="entry name" value="LCCL domain"/>
    <property type="match status" value="13"/>
</dbReference>
<dbReference type="Pfam" id="PF03815">
    <property type="entry name" value="LCCL"/>
    <property type="match status" value="13"/>
</dbReference>
<dbReference type="InterPro" id="IPR000742">
    <property type="entry name" value="EGF"/>
</dbReference>
<feature type="compositionally biased region" description="Pro residues" evidence="2">
    <location>
        <begin position="799"/>
        <end position="809"/>
    </location>
</feature>
<dbReference type="OrthoDB" id="10070753at2759"/>
<evidence type="ECO:0000259" key="5">
    <source>
        <dbReference type="PROSITE" id="PS50820"/>
    </source>
</evidence>
<feature type="domain" description="LCCL" evidence="5">
    <location>
        <begin position="30"/>
        <end position="123"/>
    </location>
</feature>
<dbReference type="PANTHER" id="PTHR31331">
    <property type="entry name" value="LCCL DOMAIN PROTEIN (AFU_ORTHOLOGUE AFUA_5G08630)"/>
    <property type="match status" value="1"/>
</dbReference>
<keyword evidence="3" id="KW-0732">Signal</keyword>
<dbReference type="PANTHER" id="PTHR31331:SF1">
    <property type="entry name" value="CYSTEINE RICH SECRETORY PROTEIN LCCL DOMAIN CONTAINING 2"/>
    <property type="match status" value="1"/>
</dbReference>
<dbReference type="InterPro" id="IPR004043">
    <property type="entry name" value="LCCL"/>
</dbReference>
<evidence type="ECO:0000259" key="4">
    <source>
        <dbReference type="PROSITE" id="PS50026"/>
    </source>
</evidence>
<feature type="signal peptide" evidence="3">
    <location>
        <begin position="1"/>
        <end position="19"/>
    </location>
</feature>
<feature type="domain" description="LCCL" evidence="5">
    <location>
        <begin position="363"/>
        <end position="456"/>
    </location>
</feature>
<feature type="disulfide bond" evidence="1">
    <location>
        <begin position="1472"/>
        <end position="1482"/>
    </location>
</feature>
<comment type="caution">
    <text evidence="1">Lacks conserved residue(s) required for the propagation of feature annotation.</text>
</comment>
<dbReference type="InterPro" id="IPR036609">
    <property type="entry name" value="LCCL_sf"/>
</dbReference>
<evidence type="ECO:0000256" key="2">
    <source>
        <dbReference type="SAM" id="MobiDB-lite"/>
    </source>
</evidence>
<evidence type="ECO:0000256" key="3">
    <source>
        <dbReference type="SAM" id="SignalP"/>
    </source>
</evidence>
<organism evidence="6 7">
    <name type="scientific">Branchiostoma lanceolatum</name>
    <name type="common">Common lancelet</name>
    <name type="synonym">Amphioxus lanceolatum</name>
    <dbReference type="NCBI Taxonomy" id="7740"/>
    <lineage>
        <taxon>Eukaryota</taxon>
        <taxon>Metazoa</taxon>
        <taxon>Chordata</taxon>
        <taxon>Cephalochordata</taxon>
        <taxon>Leptocardii</taxon>
        <taxon>Amphioxiformes</taxon>
        <taxon>Branchiostomatidae</taxon>
        <taxon>Branchiostoma</taxon>
    </lineage>
</organism>
<protein>
    <submittedName>
        <fullName evidence="6">CRISPLD1 protein</fullName>
    </submittedName>
</protein>
<evidence type="ECO:0000256" key="1">
    <source>
        <dbReference type="PROSITE-ProRule" id="PRU00076"/>
    </source>
</evidence>
<feature type="region of interest" description="Disordered" evidence="2">
    <location>
        <begin position="792"/>
        <end position="816"/>
    </location>
</feature>
<dbReference type="PROSITE" id="PS00022">
    <property type="entry name" value="EGF_1"/>
    <property type="match status" value="1"/>
</dbReference>
<dbReference type="Gene3D" id="2.170.130.20">
    <property type="entry name" value="LCCL-like domain"/>
    <property type="match status" value="13"/>
</dbReference>
<feature type="disulfide bond" evidence="1">
    <location>
        <begin position="1490"/>
        <end position="1499"/>
    </location>
</feature>
<proteinExistence type="predicted"/>
<feature type="domain" description="LCCL" evidence="5">
    <location>
        <begin position="809"/>
        <end position="902"/>
    </location>
</feature>
<accession>A0A8J9W6L6</accession>
<keyword evidence="1" id="KW-0245">EGF-like domain</keyword>
<feature type="domain" description="LCCL" evidence="5">
    <location>
        <begin position="1135"/>
        <end position="1228"/>
    </location>
</feature>
<dbReference type="InterPro" id="IPR051957">
    <property type="entry name" value="CRISP-LCCL_domain"/>
</dbReference>
<dbReference type="CDD" id="cd00054">
    <property type="entry name" value="EGF_CA"/>
    <property type="match status" value="1"/>
</dbReference>
<dbReference type="EMBL" id="OV696695">
    <property type="protein sequence ID" value="CAH1238316.1"/>
    <property type="molecule type" value="Genomic_DNA"/>
</dbReference>
<dbReference type="PROSITE" id="PS50820">
    <property type="entry name" value="LCCL"/>
    <property type="match status" value="13"/>
</dbReference>
<feature type="domain" description="LCCL" evidence="5">
    <location>
        <begin position="581"/>
        <end position="674"/>
    </location>
</feature>
<feature type="domain" description="LCCL" evidence="5">
    <location>
        <begin position="1028"/>
        <end position="1121"/>
    </location>
</feature>
<name>A0A8J9W6L6_BRALA</name>
<feature type="domain" description="LCCL" evidence="5">
    <location>
        <begin position="1249"/>
        <end position="1342"/>
    </location>
</feature>
<keyword evidence="1" id="KW-1015">Disulfide bond</keyword>
<feature type="domain" description="LCCL" evidence="5">
    <location>
        <begin position="916"/>
        <end position="1008"/>
    </location>
</feature>
<feature type="region of interest" description="Disordered" evidence="2">
    <location>
        <begin position="1230"/>
        <end position="1258"/>
    </location>
</feature>
<evidence type="ECO:0000313" key="6">
    <source>
        <dbReference type="EMBL" id="CAH1238316.1"/>
    </source>
</evidence>
<dbReference type="SMART" id="SM00181">
    <property type="entry name" value="EGF"/>
    <property type="match status" value="1"/>
</dbReference>
<feature type="domain" description="LCCL" evidence="5">
    <location>
        <begin position="1356"/>
        <end position="1449"/>
    </location>
</feature>
<gene>
    <name evidence="6" type="primary">CRISPLD1</name>
    <name evidence="6" type="ORF">BLAG_LOCUS2970</name>
</gene>
<keyword evidence="7" id="KW-1185">Reference proteome</keyword>
<feature type="domain" description="LCCL" evidence="5">
    <location>
        <begin position="470"/>
        <end position="562"/>
    </location>
</feature>
<feature type="chain" id="PRO_5035447361" evidence="3">
    <location>
        <begin position="20"/>
        <end position="1627"/>
    </location>
</feature>
<feature type="domain" description="LCCL" evidence="5">
    <location>
        <begin position="697"/>
        <end position="790"/>
    </location>
</feature>
<feature type="domain" description="LCCL" evidence="5">
    <location>
        <begin position="251"/>
        <end position="344"/>
    </location>
</feature>
<dbReference type="Proteomes" id="UP000838412">
    <property type="component" value="Chromosome 10"/>
</dbReference>
<reference evidence="6" key="1">
    <citation type="submission" date="2022-01" db="EMBL/GenBank/DDBJ databases">
        <authorList>
            <person name="Braso-Vives M."/>
        </authorList>
    </citation>
    <scope>NUCLEOTIDE SEQUENCE</scope>
</reference>